<protein>
    <submittedName>
        <fullName evidence="2">(Mediterranean fruit fly) hypothetical protein</fullName>
    </submittedName>
</protein>
<dbReference type="AlphaFoldDB" id="A0A811V620"/>
<evidence type="ECO:0000313" key="2">
    <source>
        <dbReference type="EMBL" id="CAD7005013.1"/>
    </source>
</evidence>
<accession>A0A811V620</accession>
<proteinExistence type="predicted"/>
<name>A0A811V620_CERCA</name>
<sequence length="82" mass="9019">MPNNWPQIGCNEEKSERVGGGGDGGKCFLLNANGGKTTTTTTHLSSGEIFNFTCDEVVLDLCCIQPIDFDFDIWEIGWVVLY</sequence>
<gene>
    <name evidence="2" type="ORF">CCAP1982_LOCUS13385</name>
</gene>
<evidence type="ECO:0000256" key="1">
    <source>
        <dbReference type="SAM" id="MobiDB-lite"/>
    </source>
</evidence>
<reference evidence="2" key="1">
    <citation type="submission" date="2020-11" db="EMBL/GenBank/DDBJ databases">
        <authorList>
            <person name="Whitehead M."/>
        </authorList>
    </citation>
    <scope>NUCLEOTIDE SEQUENCE</scope>
    <source>
        <strain evidence="2">EGII</strain>
    </source>
</reference>
<comment type="caution">
    <text evidence="2">The sequence shown here is derived from an EMBL/GenBank/DDBJ whole genome shotgun (WGS) entry which is preliminary data.</text>
</comment>
<organism evidence="2 3">
    <name type="scientific">Ceratitis capitata</name>
    <name type="common">Mediterranean fruit fly</name>
    <name type="synonym">Tephritis capitata</name>
    <dbReference type="NCBI Taxonomy" id="7213"/>
    <lineage>
        <taxon>Eukaryota</taxon>
        <taxon>Metazoa</taxon>
        <taxon>Ecdysozoa</taxon>
        <taxon>Arthropoda</taxon>
        <taxon>Hexapoda</taxon>
        <taxon>Insecta</taxon>
        <taxon>Pterygota</taxon>
        <taxon>Neoptera</taxon>
        <taxon>Endopterygota</taxon>
        <taxon>Diptera</taxon>
        <taxon>Brachycera</taxon>
        <taxon>Muscomorpha</taxon>
        <taxon>Tephritoidea</taxon>
        <taxon>Tephritidae</taxon>
        <taxon>Ceratitis</taxon>
        <taxon>Ceratitis</taxon>
    </lineage>
</organism>
<dbReference type="Proteomes" id="UP000606786">
    <property type="component" value="Unassembled WGS sequence"/>
</dbReference>
<evidence type="ECO:0000313" key="3">
    <source>
        <dbReference type="Proteomes" id="UP000606786"/>
    </source>
</evidence>
<feature type="region of interest" description="Disordered" evidence="1">
    <location>
        <begin position="1"/>
        <end position="21"/>
    </location>
</feature>
<dbReference type="EMBL" id="CAJHJT010000034">
    <property type="protein sequence ID" value="CAD7005013.1"/>
    <property type="molecule type" value="Genomic_DNA"/>
</dbReference>
<keyword evidence="3" id="KW-1185">Reference proteome</keyword>